<accession>A0A0R3MP26</accession>
<reference evidence="1 2" key="1">
    <citation type="submission" date="2014-03" db="EMBL/GenBank/DDBJ databases">
        <title>Bradyrhizobium valentinum sp. nov., isolated from effective nodules of Lupinus mariae-josephae, a lupine endemic of basic-lime soils in Eastern Spain.</title>
        <authorList>
            <person name="Duran D."/>
            <person name="Rey L."/>
            <person name="Navarro A."/>
            <person name="Busquets A."/>
            <person name="Imperial J."/>
            <person name="Ruiz-Argueso T."/>
        </authorList>
    </citation>
    <scope>NUCLEOTIDE SEQUENCE [LARGE SCALE GENOMIC DNA]</scope>
    <source>
        <strain evidence="1 2">CCBAU 23086</strain>
    </source>
</reference>
<protein>
    <submittedName>
        <fullName evidence="1">Uncharacterized protein</fullName>
    </submittedName>
</protein>
<evidence type="ECO:0000313" key="1">
    <source>
        <dbReference type="EMBL" id="KRR19248.1"/>
    </source>
</evidence>
<comment type="caution">
    <text evidence="1">The sequence shown here is derived from an EMBL/GenBank/DDBJ whole genome shotgun (WGS) entry which is preliminary data.</text>
</comment>
<name>A0A0R3MP26_9BRAD</name>
<dbReference type="EMBL" id="LLYB01000098">
    <property type="protein sequence ID" value="KRR19248.1"/>
    <property type="molecule type" value="Genomic_DNA"/>
</dbReference>
<proteinExistence type="predicted"/>
<evidence type="ECO:0000313" key="2">
    <source>
        <dbReference type="Proteomes" id="UP000051660"/>
    </source>
</evidence>
<organism evidence="1 2">
    <name type="scientific">Bradyrhizobium lablabi</name>
    <dbReference type="NCBI Taxonomy" id="722472"/>
    <lineage>
        <taxon>Bacteria</taxon>
        <taxon>Pseudomonadati</taxon>
        <taxon>Pseudomonadota</taxon>
        <taxon>Alphaproteobacteria</taxon>
        <taxon>Hyphomicrobiales</taxon>
        <taxon>Nitrobacteraceae</taxon>
        <taxon>Bradyrhizobium</taxon>
    </lineage>
</organism>
<dbReference type="Proteomes" id="UP000051660">
    <property type="component" value="Unassembled WGS sequence"/>
</dbReference>
<gene>
    <name evidence="1" type="ORF">CQ14_39360</name>
</gene>
<dbReference type="AlphaFoldDB" id="A0A0R3MP26"/>
<sequence length="74" mass="8028">MWPLAVEAENDATACRRSAVSFAKIACFAHHRRQRHLEMGRMVAQRSSSPNQANLVLSLLLPARAGVQAPGSTS</sequence>